<dbReference type="Proteomes" id="UP000624041">
    <property type="component" value="Unassembled WGS sequence"/>
</dbReference>
<feature type="transmembrane region" description="Helical" evidence="13">
    <location>
        <begin position="113"/>
        <end position="138"/>
    </location>
</feature>
<dbReference type="AlphaFoldDB" id="A0A917XZK1"/>
<dbReference type="GO" id="GO:0005886">
    <property type="term" value="C:plasma membrane"/>
    <property type="evidence" value="ECO:0007669"/>
    <property type="project" value="UniProtKB-SubCell"/>
</dbReference>
<evidence type="ECO:0000256" key="7">
    <source>
        <dbReference type="ARBA" id="ARBA00023002"/>
    </source>
</evidence>
<dbReference type="PANTHER" id="PTHR43469">
    <property type="entry name" value="DISULFIDE FORMATION PROTEIN-RELATED"/>
    <property type="match status" value="1"/>
</dbReference>
<accession>A0A917XZK1</accession>
<evidence type="ECO:0000313" key="15">
    <source>
        <dbReference type="Proteomes" id="UP000624041"/>
    </source>
</evidence>
<keyword evidence="10 12" id="KW-0143">Chaperone</keyword>
<dbReference type="HAMAP" id="MF_00287">
    <property type="entry name" value="BdbC"/>
    <property type="match status" value="1"/>
</dbReference>
<comment type="similarity">
    <text evidence="2 12">Belongs to the DsbB family. BdbC subfamily.</text>
</comment>
<proteinExistence type="inferred from homology"/>
<keyword evidence="15" id="KW-1185">Reference proteome</keyword>
<comment type="function">
    <text evidence="12">Required for disulfide bond formation in some proteins.</text>
</comment>
<evidence type="ECO:0000313" key="14">
    <source>
        <dbReference type="EMBL" id="GGN60605.1"/>
    </source>
</evidence>
<name>A0A917XZK1_9BACI</name>
<comment type="caution">
    <text evidence="14">The sequence shown here is derived from an EMBL/GenBank/DDBJ whole genome shotgun (WGS) entry which is preliminary data.</text>
</comment>
<evidence type="ECO:0000256" key="12">
    <source>
        <dbReference type="HAMAP-Rule" id="MF_00287"/>
    </source>
</evidence>
<dbReference type="GO" id="GO:0006457">
    <property type="term" value="P:protein folding"/>
    <property type="evidence" value="ECO:0007669"/>
    <property type="project" value="InterPro"/>
</dbReference>
<reference evidence="14" key="1">
    <citation type="journal article" date="2014" name="Int. J. Syst. Evol. Microbiol.">
        <title>Complete genome sequence of Corynebacterium casei LMG S-19264T (=DSM 44701T), isolated from a smear-ripened cheese.</title>
        <authorList>
            <consortium name="US DOE Joint Genome Institute (JGI-PGF)"/>
            <person name="Walter F."/>
            <person name="Albersmeier A."/>
            <person name="Kalinowski J."/>
            <person name="Ruckert C."/>
        </authorList>
    </citation>
    <scope>NUCLEOTIDE SEQUENCE</scope>
    <source>
        <strain evidence="14">JCM 17251</strain>
    </source>
</reference>
<comment type="subcellular location">
    <subcellularLocation>
        <location evidence="12">Cell membrane</location>
        <topology evidence="12">Multi-pass membrane protein</topology>
    </subcellularLocation>
    <subcellularLocation>
        <location evidence="1">Membrane</location>
        <topology evidence="1">Multi-pass membrane protein</topology>
    </subcellularLocation>
</comment>
<keyword evidence="4 12" id="KW-0812">Transmembrane</keyword>
<feature type="disulfide bond" description="Redox-active" evidence="12">
    <location>
        <begin position="100"/>
        <end position="106"/>
    </location>
</feature>
<feature type="transmembrane region" description="Helical" evidence="13">
    <location>
        <begin position="67"/>
        <end position="86"/>
    </location>
</feature>
<reference evidence="14" key="2">
    <citation type="submission" date="2020-09" db="EMBL/GenBank/DDBJ databases">
        <authorList>
            <person name="Sun Q."/>
            <person name="Ohkuma M."/>
        </authorList>
    </citation>
    <scope>NUCLEOTIDE SEQUENCE</scope>
    <source>
        <strain evidence="14">JCM 17251</strain>
    </source>
</reference>
<keyword evidence="12" id="KW-1003">Cell membrane</keyword>
<dbReference type="RefSeq" id="WP_188857803.1">
    <property type="nucleotide sequence ID" value="NZ_BMOS01000017.1"/>
</dbReference>
<evidence type="ECO:0000256" key="11">
    <source>
        <dbReference type="ARBA" id="ARBA00023284"/>
    </source>
</evidence>
<evidence type="ECO:0000256" key="8">
    <source>
        <dbReference type="ARBA" id="ARBA00023136"/>
    </source>
</evidence>
<dbReference type="InterPro" id="IPR003752">
    <property type="entry name" value="DiS_bond_form_DsbB/BdbC"/>
</dbReference>
<keyword evidence="6 12" id="KW-1133">Transmembrane helix</keyword>
<evidence type="ECO:0000256" key="3">
    <source>
        <dbReference type="ARBA" id="ARBA00022448"/>
    </source>
</evidence>
<feature type="transmembrane region" description="Helical" evidence="13">
    <location>
        <begin position="42"/>
        <end position="60"/>
    </location>
</feature>
<evidence type="ECO:0000256" key="2">
    <source>
        <dbReference type="ARBA" id="ARBA00007602"/>
    </source>
</evidence>
<evidence type="ECO:0000256" key="13">
    <source>
        <dbReference type="SAM" id="Phobius"/>
    </source>
</evidence>
<dbReference type="EMBL" id="BMOS01000017">
    <property type="protein sequence ID" value="GGN60605.1"/>
    <property type="molecule type" value="Genomic_DNA"/>
</dbReference>
<organism evidence="14 15">
    <name type="scientific">Oceanobacillus indicireducens</name>
    <dbReference type="NCBI Taxonomy" id="1004261"/>
    <lineage>
        <taxon>Bacteria</taxon>
        <taxon>Bacillati</taxon>
        <taxon>Bacillota</taxon>
        <taxon>Bacilli</taxon>
        <taxon>Bacillales</taxon>
        <taxon>Bacillaceae</taxon>
        <taxon>Oceanobacillus</taxon>
    </lineage>
</organism>
<evidence type="ECO:0000256" key="9">
    <source>
        <dbReference type="ARBA" id="ARBA00023157"/>
    </source>
</evidence>
<evidence type="ECO:0000256" key="10">
    <source>
        <dbReference type="ARBA" id="ARBA00023186"/>
    </source>
</evidence>
<dbReference type="Gene3D" id="1.20.1550.10">
    <property type="entry name" value="DsbB-like"/>
    <property type="match status" value="1"/>
</dbReference>
<evidence type="ECO:0000256" key="6">
    <source>
        <dbReference type="ARBA" id="ARBA00022989"/>
    </source>
</evidence>
<gene>
    <name evidence="12 14" type="primary">bdbC</name>
    <name evidence="14" type="ORF">GCM10007971_24690</name>
</gene>
<keyword evidence="3 12" id="KW-0813">Transport</keyword>
<dbReference type="InterPro" id="IPR023380">
    <property type="entry name" value="DsbB-like_sf"/>
</dbReference>
<evidence type="ECO:0000256" key="4">
    <source>
        <dbReference type="ARBA" id="ARBA00022692"/>
    </source>
</evidence>
<dbReference type="Pfam" id="PF02600">
    <property type="entry name" value="DsbB"/>
    <property type="match status" value="1"/>
</dbReference>
<keyword evidence="5 12" id="KW-0249">Electron transport</keyword>
<dbReference type="InterPro" id="IPR012187">
    <property type="entry name" value="Disulphide_bond_form_BdbC"/>
</dbReference>
<dbReference type="NCBIfam" id="NF002849">
    <property type="entry name" value="PRK03113.1"/>
    <property type="match status" value="1"/>
</dbReference>
<evidence type="ECO:0000256" key="1">
    <source>
        <dbReference type="ARBA" id="ARBA00004141"/>
    </source>
</evidence>
<keyword evidence="11 12" id="KW-0676">Redox-active center</keyword>
<protein>
    <recommendedName>
        <fullName evidence="12">Probable disulfide formation protein</fullName>
    </recommendedName>
    <alternativeName>
        <fullName evidence="12">Disulfide oxidoreductase</fullName>
    </alternativeName>
    <alternativeName>
        <fullName evidence="12">Thiol-disulfide oxidoreductase</fullName>
    </alternativeName>
</protein>
<keyword evidence="9 12" id="KW-1015">Disulfide bond</keyword>
<keyword evidence="7 12" id="KW-0560">Oxidoreductase</keyword>
<dbReference type="SUPFAM" id="SSF158442">
    <property type="entry name" value="DsbB-like"/>
    <property type="match status" value="1"/>
</dbReference>
<feature type="transmembrane region" description="Helical" evidence="13">
    <location>
        <begin position="12"/>
        <end position="30"/>
    </location>
</feature>
<sequence length="144" mass="16310">MHSLTKKAENLLLIIWVQAFVATTGSLFYSEVMGYIPCELCWYQRILMYPLVIIYGLALWKKDVKMTLSGLILSGIGMFVSTYHYLLQKVPAFHEMGGSCSGAVPCNAIYVNYFGFITIPFMAGVAFIVIFVLHLLLLKEIRRN</sequence>
<evidence type="ECO:0000256" key="5">
    <source>
        <dbReference type="ARBA" id="ARBA00022982"/>
    </source>
</evidence>
<feature type="disulfide bond" description="Redox-active" evidence="12">
    <location>
        <begin position="38"/>
        <end position="41"/>
    </location>
</feature>
<dbReference type="PIRSF" id="PIRSF036659">
    <property type="entry name" value="BdbC"/>
    <property type="match status" value="1"/>
</dbReference>
<dbReference type="GO" id="GO:0015035">
    <property type="term" value="F:protein-disulfide reductase activity"/>
    <property type="evidence" value="ECO:0007669"/>
    <property type="project" value="UniProtKB-UniRule"/>
</dbReference>
<keyword evidence="8 12" id="KW-0472">Membrane</keyword>
<dbReference type="PANTHER" id="PTHR43469:SF1">
    <property type="entry name" value="SPBETA PROPHAGE-DERIVED DISULFIDE BOND FORMATION PROTEIN B"/>
    <property type="match status" value="1"/>
</dbReference>